<protein>
    <recommendedName>
        <fullName evidence="4">Tetratricopeptide repeat protein</fullName>
    </recommendedName>
</protein>
<sequence length="686" mass="79814">MSHKSSLAIKGSTFLLFVFISGIAVFGFDEGLFDISGEIDSFCLDSKDNDIQSAQIFSSSLRYDNIYIKEFREAFYLDSDKLRNEDDLYALFKKKEYDKIISASASNYQQKIIKASALYNLGKYEDAINVLNSIGLDSDMGVDSIVKIIKAACYFNLEEHSKVLELLKNQNDDYSVLMKSMVSYLKNDDECALKLLTGIESARIEPQRSYMMLNIYYKKKDYSNTMTIIELFETQYPSFERMLNLKYIKGQILYNKGYFKRSIMALQDVVLGTDSNSVLLGNAYYLIGKNYFMLGEYDKMEEYLTFVKMDASKSDFKKNAEFLDGKGFFLKGDFKKAASKLSEFTERYPDDELTQYAFQLLAQSYFYQKNYKKSKLFMSKLKHPTFFAEKLVFMKYFIDYKDRLYSDSISAYLDFIAKETGNPMRRETYETIIKEAESESLRIWAFDNLDKEFPESENIPLYASNLCATIVKTCSAEQIQRIVMNIKKYRPEKFEALFIQYMRELFAKKEYQQIVELYLKYSSDLRESKSESSYITALSLKEMKNIDGALFMLDALSREENAFKDSSMIKRAMIYYEIYDIEYLKKFVSEEGSERTPFVEGSLYRIFGKKLFEQKRYSEAKTAYLRAVELFSDNRNMAAMALLDCSVSSMLLGEKKEAVIFAEKALLMATDIEVINKLKIQLDNLK</sequence>
<evidence type="ECO:0000256" key="1">
    <source>
        <dbReference type="SAM" id="Phobius"/>
    </source>
</evidence>
<feature type="transmembrane region" description="Helical" evidence="1">
    <location>
        <begin position="7"/>
        <end position="28"/>
    </location>
</feature>
<keyword evidence="1" id="KW-0812">Transmembrane</keyword>
<evidence type="ECO:0000313" key="3">
    <source>
        <dbReference type="Proteomes" id="UP000264062"/>
    </source>
</evidence>
<name>A0A350H7R9_UNCW3</name>
<dbReference type="SUPFAM" id="SSF48452">
    <property type="entry name" value="TPR-like"/>
    <property type="match status" value="2"/>
</dbReference>
<comment type="caution">
    <text evidence="2">The sequence shown here is derived from an EMBL/GenBank/DDBJ whole genome shotgun (WGS) entry which is preliminary data.</text>
</comment>
<keyword evidence="1" id="KW-1133">Transmembrane helix</keyword>
<dbReference type="EMBL" id="DMZY01000004">
    <property type="protein sequence ID" value="HAV91585.1"/>
    <property type="molecule type" value="Genomic_DNA"/>
</dbReference>
<evidence type="ECO:0000313" key="2">
    <source>
        <dbReference type="EMBL" id="HAV91585.1"/>
    </source>
</evidence>
<dbReference type="Gene3D" id="1.25.40.10">
    <property type="entry name" value="Tetratricopeptide repeat domain"/>
    <property type="match status" value="3"/>
</dbReference>
<dbReference type="Proteomes" id="UP000264062">
    <property type="component" value="Unassembled WGS sequence"/>
</dbReference>
<evidence type="ECO:0008006" key="4">
    <source>
        <dbReference type="Google" id="ProtNLM"/>
    </source>
</evidence>
<dbReference type="AlphaFoldDB" id="A0A350H7R9"/>
<organism evidence="2 3">
    <name type="scientific">candidate division WOR-3 bacterium</name>
    <dbReference type="NCBI Taxonomy" id="2052148"/>
    <lineage>
        <taxon>Bacteria</taxon>
        <taxon>Bacteria division WOR-3</taxon>
    </lineage>
</organism>
<proteinExistence type="predicted"/>
<accession>A0A350H7R9</accession>
<keyword evidence="1" id="KW-0472">Membrane</keyword>
<reference evidence="2 3" key="1">
    <citation type="journal article" date="2018" name="Nat. Biotechnol.">
        <title>A standardized bacterial taxonomy based on genome phylogeny substantially revises the tree of life.</title>
        <authorList>
            <person name="Parks D.H."/>
            <person name="Chuvochina M."/>
            <person name="Waite D.W."/>
            <person name="Rinke C."/>
            <person name="Skarshewski A."/>
            <person name="Chaumeil P.A."/>
            <person name="Hugenholtz P."/>
        </authorList>
    </citation>
    <scope>NUCLEOTIDE SEQUENCE [LARGE SCALE GENOMIC DNA]</scope>
    <source>
        <strain evidence="2">UBA9956</strain>
    </source>
</reference>
<gene>
    <name evidence="2" type="ORF">DCW38_00125</name>
</gene>
<dbReference type="InterPro" id="IPR011990">
    <property type="entry name" value="TPR-like_helical_dom_sf"/>
</dbReference>